<keyword evidence="3" id="KW-1185">Reference proteome</keyword>
<comment type="caution">
    <text evidence="2">The sequence shown here is derived from an EMBL/GenBank/DDBJ whole genome shotgun (WGS) entry which is preliminary data.</text>
</comment>
<dbReference type="Gene3D" id="3.30.450.180">
    <property type="match status" value="1"/>
</dbReference>
<dbReference type="PANTHER" id="PTHR35010:SF2">
    <property type="entry name" value="BLL4672 PROTEIN"/>
    <property type="match status" value="1"/>
</dbReference>
<dbReference type="Pfam" id="PF17765">
    <property type="entry name" value="MLTR_LBD"/>
    <property type="match status" value="1"/>
</dbReference>
<dbReference type="InterPro" id="IPR041413">
    <property type="entry name" value="MLTR_LBD"/>
</dbReference>
<name>A0ABP5ABH8_9MICC</name>
<evidence type="ECO:0000259" key="1">
    <source>
        <dbReference type="Pfam" id="PF17765"/>
    </source>
</evidence>
<feature type="domain" description="MmyB-like transcription regulator ligand binding" evidence="1">
    <location>
        <begin position="20"/>
        <end position="182"/>
    </location>
</feature>
<proteinExistence type="predicted"/>
<dbReference type="Proteomes" id="UP001500784">
    <property type="component" value="Unassembled WGS sequence"/>
</dbReference>
<reference evidence="3" key="1">
    <citation type="journal article" date="2019" name="Int. J. Syst. Evol. Microbiol.">
        <title>The Global Catalogue of Microorganisms (GCM) 10K type strain sequencing project: providing services to taxonomists for standard genome sequencing and annotation.</title>
        <authorList>
            <consortium name="The Broad Institute Genomics Platform"/>
            <consortium name="The Broad Institute Genome Sequencing Center for Infectious Disease"/>
            <person name="Wu L."/>
            <person name="Ma J."/>
        </authorList>
    </citation>
    <scope>NUCLEOTIDE SEQUENCE [LARGE SCALE GENOMIC DNA]</scope>
    <source>
        <strain evidence="3">JCM 13316</strain>
    </source>
</reference>
<gene>
    <name evidence="2" type="ORF">GCM10009688_10680</name>
</gene>
<sequence>MFRLAGVAPGTVPVAVREQVDPSLLALMDSWSETPAFLLNRRLDILARNPLAASLYRGFANADNLARMTFLDPAGPAFFADWHRAAEACVANLRLALGYDANDHAALALVEELSAGSVHFDALWASHNVRGKTHEAKTFLHPEVGSLTLEFTSFDVRSAPGQQLIVYRAEPFSPSDTALRLLGTISCPVEDTADADTGAAFGR</sequence>
<accession>A0ABP5ABH8</accession>
<protein>
    <recommendedName>
        <fullName evidence="1">MmyB-like transcription regulator ligand binding domain-containing protein</fullName>
    </recommendedName>
</protein>
<organism evidence="2 3">
    <name type="scientific">Arthrobacter gandavensis</name>
    <dbReference type="NCBI Taxonomy" id="169960"/>
    <lineage>
        <taxon>Bacteria</taxon>
        <taxon>Bacillati</taxon>
        <taxon>Actinomycetota</taxon>
        <taxon>Actinomycetes</taxon>
        <taxon>Micrococcales</taxon>
        <taxon>Micrococcaceae</taxon>
        <taxon>Arthrobacter</taxon>
    </lineage>
</organism>
<dbReference type="PANTHER" id="PTHR35010">
    <property type="entry name" value="BLL4672 PROTEIN-RELATED"/>
    <property type="match status" value="1"/>
</dbReference>
<evidence type="ECO:0000313" key="3">
    <source>
        <dbReference type="Proteomes" id="UP001500784"/>
    </source>
</evidence>
<evidence type="ECO:0000313" key="2">
    <source>
        <dbReference type="EMBL" id="GAA1908365.1"/>
    </source>
</evidence>
<dbReference type="EMBL" id="BAAALV010000002">
    <property type="protein sequence ID" value="GAA1908365.1"/>
    <property type="molecule type" value="Genomic_DNA"/>
</dbReference>